<evidence type="ECO:0000256" key="3">
    <source>
        <dbReference type="SAM" id="SignalP"/>
    </source>
</evidence>
<sequence length="129" mass="13487">MQLLSNRKSTCLGLTALTAVALLAAPALAGDQLKLRVGHVVLTENPSTGYIWKYNPDASKHPELFNVADGGSIPSGGPPGSPGKHVFKILPVASGQATAVFDYLRPWEPGAPANRYAVQIAISAQQVGK</sequence>
<dbReference type="EMBL" id="JBHLWM010000008">
    <property type="protein sequence ID" value="MFC0242455.1"/>
    <property type="molecule type" value="Genomic_DNA"/>
</dbReference>
<keyword evidence="1 5" id="KW-0646">Protease inhibitor</keyword>
<evidence type="ECO:0000259" key="4">
    <source>
        <dbReference type="Pfam" id="PF09394"/>
    </source>
</evidence>
<name>A0ABV6EW46_9BRAD</name>
<dbReference type="Proteomes" id="UP001589775">
    <property type="component" value="Unassembled WGS sequence"/>
</dbReference>
<accession>A0ABV6EW46</accession>
<evidence type="ECO:0000313" key="6">
    <source>
        <dbReference type="Proteomes" id="UP001589775"/>
    </source>
</evidence>
<protein>
    <submittedName>
        <fullName evidence="5">Protease inhibitor I42 family protein</fullName>
    </submittedName>
</protein>
<dbReference type="Gene3D" id="2.60.40.2020">
    <property type="match status" value="1"/>
</dbReference>
<evidence type="ECO:0000313" key="5">
    <source>
        <dbReference type="EMBL" id="MFC0242455.1"/>
    </source>
</evidence>
<keyword evidence="3" id="KW-0732">Signal</keyword>
<keyword evidence="6" id="KW-1185">Reference proteome</keyword>
<organism evidence="5 6">
    <name type="scientific">Rhodopseudomonas telluris</name>
    <dbReference type="NCBI Taxonomy" id="644215"/>
    <lineage>
        <taxon>Bacteria</taxon>
        <taxon>Pseudomonadati</taxon>
        <taxon>Pseudomonadota</taxon>
        <taxon>Alphaproteobacteria</taxon>
        <taxon>Hyphomicrobiales</taxon>
        <taxon>Nitrobacteraceae</taxon>
        <taxon>Rhodopseudomonas</taxon>
    </lineage>
</organism>
<evidence type="ECO:0000256" key="2">
    <source>
        <dbReference type="ARBA" id="ARBA00022704"/>
    </source>
</evidence>
<gene>
    <name evidence="5" type="ORF">ACFFJ6_18330</name>
</gene>
<reference evidence="5 6" key="1">
    <citation type="submission" date="2024-09" db="EMBL/GenBank/DDBJ databases">
        <authorList>
            <person name="Sun Q."/>
            <person name="Mori K."/>
        </authorList>
    </citation>
    <scope>NUCLEOTIDE SEQUENCE [LARGE SCALE GENOMIC DNA]</scope>
    <source>
        <strain evidence="5 6">KCTC 23279</strain>
    </source>
</reference>
<dbReference type="InterPro" id="IPR018990">
    <property type="entry name" value="Prot_inh_I42_chagasin"/>
</dbReference>
<feature type="domain" description="Proteinase inhibitor I42 chagasin" evidence="4">
    <location>
        <begin position="40"/>
        <end position="119"/>
    </location>
</feature>
<proteinExistence type="predicted"/>
<dbReference type="RefSeq" id="WP_378390447.1">
    <property type="nucleotide sequence ID" value="NZ_JBHLWM010000008.1"/>
</dbReference>
<feature type="signal peptide" evidence="3">
    <location>
        <begin position="1"/>
        <end position="29"/>
    </location>
</feature>
<evidence type="ECO:0000256" key="1">
    <source>
        <dbReference type="ARBA" id="ARBA00022690"/>
    </source>
</evidence>
<dbReference type="SUPFAM" id="SSF141066">
    <property type="entry name" value="ICP-like"/>
    <property type="match status" value="1"/>
</dbReference>
<dbReference type="Pfam" id="PF09394">
    <property type="entry name" value="Inhibitor_I42"/>
    <property type="match status" value="1"/>
</dbReference>
<keyword evidence="2" id="KW-0789">Thiol protease inhibitor</keyword>
<comment type="caution">
    <text evidence="5">The sequence shown here is derived from an EMBL/GenBank/DDBJ whole genome shotgun (WGS) entry which is preliminary data.</text>
</comment>
<dbReference type="GO" id="GO:0030414">
    <property type="term" value="F:peptidase inhibitor activity"/>
    <property type="evidence" value="ECO:0007669"/>
    <property type="project" value="UniProtKB-KW"/>
</dbReference>
<feature type="chain" id="PRO_5046358583" evidence="3">
    <location>
        <begin position="30"/>
        <end position="129"/>
    </location>
</feature>
<dbReference type="InterPro" id="IPR036331">
    <property type="entry name" value="Chagasin-like_sf"/>
</dbReference>